<dbReference type="STRING" id="1089553.Tph_c24090"/>
<accession>K4LHV6</accession>
<proteinExistence type="predicted"/>
<reference evidence="1 2" key="1">
    <citation type="journal article" date="2012" name="BMC Genomics">
        <title>Genome-guided analysis of physiological and morphological traits of the fermentative acetate oxidizer Thermacetogenium phaeum.</title>
        <authorList>
            <person name="Oehler D."/>
            <person name="Poehlein A."/>
            <person name="Leimbach A."/>
            <person name="Muller N."/>
            <person name="Daniel R."/>
            <person name="Gottschalk G."/>
            <person name="Schink B."/>
        </authorList>
    </citation>
    <scope>NUCLEOTIDE SEQUENCE [LARGE SCALE GENOMIC DNA]</scope>
    <source>
        <strain evidence="2">ATCC BAA-254 / DSM 26808 / PB</strain>
    </source>
</reference>
<sequence>MLLNEKSYNIKGFKMYRRSLNTRKGSSNPSVGGSNPSWDAMRKENGKGKLIALAILVGQRLFFRVKIYYLPFLVGSRII</sequence>
<dbReference type="HOGENOM" id="CLU_2604902_0_0_9"/>
<organism evidence="1 2">
    <name type="scientific">Thermacetogenium phaeum (strain ATCC BAA-254 / DSM 26808 / PB)</name>
    <dbReference type="NCBI Taxonomy" id="1089553"/>
    <lineage>
        <taxon>Bacteria</taxon>
        <taxon>Bacillati</taxon>
        <taxon>Bacillota</taxon>
        <taxon>Clostridia</taxon>
        <taxon>Thermoanaerobacterales</taxon>
        <taxon>Thermoanaerobacteraceae</taxon>
        <taxon>Thermacetogenium</taxon>
    </lineage>
</organism>
<dbReference type="AlphaFoldDB" id="K4LHV6"/>
<evidence type="ECO:0000313" key="2">
    <source>
        <dbReference type="Proteomes" id="UP000000467"/>
    </source>
</evidence>
<evidence type="ECO:0000313" key="1">
    <source>
        <dbReference type="EMBL" id="AFV12596.1"/>
    </source>
</evidence>
<name>K4LHV6_THEPS</name>
<dbReference type="KEGG" id="tpz:Tph_c24090"/>
<protein>
    <submittedName>
        <fullName evidence="1">Uncharacterized protein</fullName>
    </submittedName>
</protein>
<dbReference type="Proteomes" id="UP000000467">
    <property type="component" value="Chromosome"/>
</dbReference>
<keyword evidence="2" id="KW-1185">Reference proteome</keyword>
<dbReference type="EMBL" id="CP003732">
    <property type="protein sequence ID" value="AFV12596.1"/>
    <property type="molecule type" value="Genomic_DNA"/>
</dbReference>
<gene>
    <name evidence="1" type="ordered locus">Tph_c24090</name>
</gene>